<feature type="compositionally biased region" description="Polar residues" evidence="1">
    <location>
        <begin position="284"/>
        <end position="310"/>
    </location>
</feature>
<evidence type="ECO:0000313" key="3">
    <source>
        <dbReference type="Proteomes" id="UP000054007"/>
    </source>
</evidence>
<feature type="compositionally biased region" description="Basic and acidic residues" evidence="1">
    <location>
        <begin position="612"/>
        <end position="635"/>
    </location>
</feature>
<feature type="compositionally biased region" description="Pro residues" evidence="1">
    <location>
        <begin position="154"/>
        <end position="165"/>
    </location>
</feature>
<feature type="compositionally biased region" description="Low complexity" evidence="1">
    <location>
        <begin position="549"/>
        <end position="558"/>
    </location>
</feature>
<accession>A0A0D7BJX5</accession>
<feature type="region of interest" description="Disordered" evidence="1">
    <location>
        <begin position="434"/>
        <end position="661"/>
    </location>
</feature>
<feature type="compositionally biased region" description="Polar residues" evidence="1">
    <location>
        <begin position="780"/>
        <end position="791"/>
    </location>
</feature>
<feature type="compositionally biased region" description="Low complexity" evidence="1">
    <location>
        <begin position="566"/>
        <end position="580"/>
    </location>
</feature>
<proteinExistence type="predicted"/>
<gene>
    <name evidence="2" type="ORF">CYLTODRAFT_487784</name>
</gene>
<feature type="compositionally biased region" description="Polar residues" evidence="1">
    <location>
        <begin position="389"/>
        <end position="401"/>
    </location>
</feature>
<dbReference type="STRING" id="1314674.A0A0D7BJX5"/>
<feature type="region of interest" description="Disordered" evidence="1">
    <location>
        <begin position="1"/>
        <end position="89"/>
    </location>
</feature>
<dbReference type="OrthoDB" id="2687738at2759"/>
<feature type="compositionally biased region" description="Pro residues" evidence="1">
    <location>
        <begin position="67"/>
        <end position="77"/>
    </location>
</feature>
<feature type="compositionally biased region" description="Polar residues" evidence="1">
    <location>
        <begin position="348"/>
        <end position="371"/>
    </location>
</feature>
<dbReference type="EMBL" id="KN880463">
    <property type="protein sequence ID" value="KIY70762.1"/>
    <property type="molecule type" value="Genomic_DNA"/>
</dbReference>
<feature type="region of interest" description="Disordered" evidence="1">
    <location>
        <begin position="114"/>
        <end position="422"/>
    </location>
</feature>
<protein>
    <submittedName>
        <fullName evidence="2">Uncharacterized protein</fullName>
    </submittedName>
</protein>
<feature type="compositionally biased region" description="Polar residues" evidence="1">
    <location>
        <begin position="117"/>
        <end position="127"/>
    </location>
</feature>
<feature type="compositionally biased region" description="Low complexity" evidence="1">
    <location>
        <begin position="490"/>
        <end position="505"/>
    </location>
</feature>
<keyword evidence="3" id="KW-1185">Reference proteome</keyword>
<feature type="compositionally biased region" description="Acidic residues" evidence="1">
    <location>
        <begin position="184"/>
        <end position="196"/>
    </location>
</feature>
<dbReference type="AlphaFoldDB" id="A0A0D7BJX5"/>
<feature type="compositionally biased region" description="Polar residues" evidence="1">
    <location>
        <begin position="248"/>
        <end position="263"/>
    </location>
</feature>
<evidence type="ECO:0000256" key="1">
    <source>
        <dbReference type="SAM" id="MobiDB-lite"/>
    </source>
</evidence>
<evidence type="ECO:0000313" key="2">
    <source>
        <dbReference type="EMBL" id="KIY70762.1"/>
    </source>
</evidence>
<reference evidence="2 3" key="1">
    <citation type="journal article" date="2015" name="Fungal Genet. Biol.">
        <title>Evolution of novel wood decay mechanisms in Agaricales revealed by the genome sequences of Fistulina hepatica and Cylindrobasidium torrendii.</title>
        <authorList>
            <person name="Floudas D."/>
            <person name="Held B.W."/>
            <person name="Riley R."/>
            <person name="Nagy L.G."/>
            <person name="Koehler G."/>
            <person name="Ransdell A.S."/>
            <person name="Younus H."/>
            <person name="Chow J."/>
            <person name="Chiniquy J."/>
            <person name="Lipzen A."/>
            <person name="Tritt A."/>
            <person name="Sun H."/>
            <person name="Haridas S."/>
            <person name="LaButti K."/>
            <person name="Ohm R.A."/>
            <person name="Kues U."/>
            <person name="Blanchette R.A."/>
            <person name="Grigoriev I.V."/>
            <person name="Minto R.E."/>
            <person name="Hibbett D.S."/>
        </authorList>
    </citation>
    <scope>NUCLEOTIDE SEQUENCE [LARGE SCALE GENOMIC DNA]</scope>
    <source>
        <strain evidence="2 3">FP15055 ss-10</strain>
    </source>
</reference>
<feature type="compositionally biased region" description="Polar residues" evidence="1">
    <location>
        <begin position="138"/>
        <end position="148"/>
    </location>
</feature>
<feature type="compositionally biased region" description="Basic and acidic residues" evidence="1">
    <location>
        <begin position="436"/>
        <end position="447"/>
    </location>
</feature>
<organism evidence="2 3">
    <name type="scientific">Cylindrobasidium torrendii FP15055 ss-10</name>
    <dbReference type="NCBI Taxonomy" id="1314674"/>
    <lineage>
        <taxon>Eukaryota</taxon>
        <taxon>Fungi</taxon>
        <taxon>Dikarya</taxon>
        <taxon>Basidiomycota</taxon>
        <taxon>Agaricomycotina</taxon>
        <taxon>Agaricomycetes</taxon>
        <taxon>Agaricomycetidae</taxon>
        <taxon>Agaricales</taxon>
        <taxon>Marasmiineae</taxon>
        <taxon>Physalacriaceae</taxon>
        <taxon>Cylindrobasidium</taxon>
    </lineage>
</organism>
<sequence length="813" mass="85827">MRLPFGKVKDGENGELDQPVLVAPSPAYADTAHAHSSRSLPTDLKPPVSPLTEDKRSNSLFSRKHNQPPPSSLCPPPEPDDGSFKVVSFRHIGLPTHPAHAPNGSFVALAPRPRASRTFSSDSSQLISVAAFRDTQSRRNSMAGSLGSSFRAPSPGPYGPLPRPASVPGIRALQTNNVVSDALSDTEDDDYGDDDNDHNAESSRHTLKSSSSLPWATPANEKGVNQSETVLARPEADMSTVAARSSPVRKQSSLLSYSQSTEEGSLPSHLVSPWESAPAAAQKPSANIGSFVSLSAPSATPTVAHTSSDAGVTPLSPVITSTSSPQPPQLPPASVEDTDQDAFDMSWTLLNRLNESDASAPKSESSTNQSPEEIPSTRPRNLQAADPANRSSMAVLSTQPKAATHRRSASEQRSATQDDEDLAGVLGGALSLISRDANDPSVADKDLNSSFKPVRITRREPTPGFAVTSRPKQILANDAPKVAPSLDTWSVSSGSSEASSSSESLAPPPPKPATTSRASSPFKAGRPPNSGSNQSLAGLQARPPPQSAPVSRPRSSSQMPPPRWPRPWATPDSSTGDSSSPPTPKDGSDISSGPRRPFANETKPRSASLGVADEKAKEQAKIKTQMERHRKEARAAIELGHAVNPNSASDPAANKRQHQRRNSNMSAFNGWGGPMASPMAPSPLMMPNGQMVASPYMPLSPNPQYMAAAAAAAHQQQAMMYATQAYQLAAMQQQQAWAASSPVAWGTPQTTGYFPPQPVAPPRGSARPRTVSTPMKPKMTGQQTRAVSQPPKSGHGASTGPTRKRMGQPSNLR</sequence>
<name>A0A0D7BJX5_9AGAR</name>
<feature type="region of interest" description="Disordered" evidence="1">
    <location>
        <begin position="748"/>
        <end position="813"/>
    </location>
</feature>
<dbReference type="Proteomes" id="UP000054007">
    <property type="component" value="Unassembled WGS sequence"/>
</dbReference>